<feature type="region of interest" description="Disordered" evidence="1">
    <location>
        <begin position="219"/>
        <end position="248"/>
    </location>
</feature>
<keyword evidence="3" id="KW-1185">Reference proteome</keyword>
<reference evidence="2" key="1">
    <citation type="submission" date="2023-02" db="EMBL/GenBank/DDBJ databases">
        <title>Mating type loci evolution in Malassezia.</title>
        <authorList>
            <person name="Coelho M.A."/>
        </authorList>
    </citation>
    <scope>NUCLEOTIDE SEQUENCE</scope>
    <source>
        <strain evidence="2">CBS 14136</strain>
    </source>
</reference>
<dbReference type="EMBL" id="CP118378">
    <property type="protein sequence ID" value="WFD44457.1"/>
    <property type="molecule type" value="Genomic_DNA"/>
</dbReference>
<evidence type="ECO:0000313" key="3">
    <source>
        <dbReference type="Proteomes" id="UP001214628"/>
    </source>
</evidence>
<protein>
    <submittedName>
        <fullName evidence="2">FKBP12-associated protein</fullName>
    </submittedName>
</protein>
<evidence type="ECO:0000313" key="2">
    <source>
        <dbReference type="EMBL" id="WFD44457.1"/>
    </source>
</evidence>
<dbReference type="AlphaFoldDB" id="A0AAF0JEV9"/>
<gene>
    <name evidence="2" type="primary">FAP1</name>
    <name evidence="2" type="ORF">MPSI1_003125</name>
</gene>
<name>A0AAF0JEV9_9BASI</name>
<proteinExistence type="predicted"/>
<sequence>MFPQNAQNARRPAENRVKICHAPDPCPEEEPCTAVLVRRCVCGHNEKMEVCGMSTETPRRDALAPLECTPQCKVAQRNAQFASALGLTSAPNASNLYDAPLFRYAVTDRRSAQAVQDVLADFVQSPRTSAQLRPMLQQLAMRNNTEPVRVSVALLDFATRLAKIYHIETEPCTDQGALRIGPLTHARSADLRIRRVRGAYVPCPTLLDYMASNPSVVKRSLASPAGSPRPAWNSSRTSSPLPGQQKPPANAIMLLHLPEQILNDPPSLAPILLPATRYQQRKWEVHRLDDALILSDIQMEPQSAAVVAAASQIPARASLAASERRLASLMDEVLAAWTATDSTTIRAQLITYDASQGKVLRVIPNESDS</sequence>
<organism evidence="2 3">
    <name type="scientific">Malassezia psittaci</name>
    <dbReference type="NCBI Taxonomy" id="1821823"/>
    <lineage>
        <taxon>Eukaryota</taxon>
        <taxon>Fungi</taxon>
        <taxon>Dikarya</taxon>
        <taxon>Basidiomycota</taxon>
        <taxon>Ustilaginomycotina</taxon>
        <taxon>Malasseziomycetes</taxon>
        <taxon>Malasseziales</taxon>
        <taxon>Malasseziaceae</taxon>
        <taxon>Malassezia</taxon>
    </lineage>
</organism>
<feature type="compositionally biased region" description="Polar residues" evidence="1">
    <location>
        <begin position="232"/>
        <end position="242"/>
    </location>
</feature>
<evidence type="ECO:0000256" key="1">
    <source>
        <dbReference type="SAM" id="MobiDB-lite"/>
    </source>
</evidence>
<accession>A0AAF0JEV9</accession>
<dbReference type="Proteomes" id="UP001214628">
    <property type="component" value="Chromosome 4"/>
</dbReference>